<dbReference type="Gene3D" id="3.90.1750.10">
    <property type="entry name" value="Hect, E3 ligase catalytic domains"/>
    <property type="match status" value="1"/>
</dbReference>
<dbReference type="InParanoid" id="A0A1X7UXI7"/>
<dbReference type="EnsemblMetazoa" id="Aqu2.1.32077_001">
    <property type="protein sequence ID" value="Aqu2.1.32077_001"/>
    <property type="gene ID" value="Aqu2.1.32077"/>
</dbReference>
<dbReference type="GO" id="GO:0004842">
    <property type="term" value="F:ubiquitin-protein transferase activity"/>
    <property type="evidence" value="ECO:0007669"/>
    <property type="project" value="InterPro"/>
</dbReference>
<protein>
    <recommendedName>
        <fullName evidence="2">HECT domain-containing protein</fullName>
    </recommendedName>
</protein>
<organism evidence="1">
    <name type="scientific">Amphimedon queenslandica</name>
    <name type="common">Sponge</name>
    <dbReference type="NCBI Taxonomy" id="400682"/>
    <lineage>
        <taxon>Eukaryota</taxon>
        <taxon>Metazoa</taxon>
        <taxon>Porifera</taxon>
        <taxon>Demospongiae</taxon>
        <taxon>Heteroscleromorpha</taxon>
        <taxon>Haplosclerida</taxon>
        <taxon>Niphatidae</taxon>
        <taxon>Amphimedon</taxon>
    </lineage>
</organism>
<dbReference type="OrthoDB" id="5958176at2759"/>
<sequence length="148" mass="16421">MKAAEKVKVIIDADDVWQDILVHYKSGKVDLEKQLRIKISHAPANDTGGVRRQIYSTVYSDFQHNKYIRLFTGPSHSLNPVYTAEARSSGLFKVLGTMVGRSICQDGIGFPFFSLANYYYIVEGEEKALQVCSVSDIGADVAEVVSKV</sequence>
<dbReference type="SUPFAM" id="SSF56204">
    <property type="entry name" value="Hect, E3 ligase catalytic domain"/>
    <property type="match status" value="1"/>
</dbReference>
<name>A0A1X7UXI7_AMPQE</name>
<dbReference type="AlphaFoldDB" id="A0A1X7UXI7"/>
<dbReference type="InterPro" id="IPR035983">
    <property type="entry name" value="Hect_E3_ubiquitin_ligase"/>
</dbReference>
<accession>A0A1X7UXI7</accession>
<evidence type="ECO:0008006" key="2">
    <source>
        <dbReference type="Google" id="ProtNLM"/>
    </source>
</evidence>
<proteinExistence type="predicted"/>
<evidence type="ECO:0000313" key="1">
    <source>
        <dbReference type="EnsemblMetazoa" id="Aqu2.1.32077_001"/>
    </source>
</evidence>
<reference evidence="1" key="1">
    <citation type="submission" date="2017-05" db="UniProtKB">
        <authorList>
            <consortium name="EnsemblMetazoa"/>
        </authorList>
    </citation>
    <scope>IDENTIFICATION</scope>
</reference>